<sequence>MLDFIGTIVLVAAIIVSINALAGAMPISTSQRVAVSVGAGLWTGLAAALAATNQFRGTSPLGPLMIGAVIALPLMATAVVTAISAPVRASLLGMSMPFLIGLNVWRVAGGLFILLAAEGRLGGPFPYSAGWGDIITGVLALPVAWLALRGQGKALVWGWNAFGMLDLVVAIALGVISANGSPLQVIHAGSGSEAVQVLPWSLIPTVLVPMFLIVHAVIFRQLARASHGAEASQR</sequence>
<organism evidence="2 3">
    <name type="scientific">Bradyrhizobium retamae</name>
    <dbReference type="NCBI Taxonomy" id="1300035"/>
    <lineage>
        <taxon>Bacteria</taxon>
        <taxon>Pseudomonadati</taxon>
        <taxon>Pseudomonadota</taxon>
        <taxon>Alphaproteobacteria</taxon>
        <taxon>Hyphomicrobiales</taxon>
        <taxon>Nitrobacteraceae</taxon>
        <taxon>Bradyrhizobium</taxon>
    </lineage>
</organism>
<feature type="transmembrane region" description="Helical" evidence="1">
    <location>
        <begin position="97"/>
        <end position="117"/>
    </location>
</feature>
<feature type="transmembrane region" description="Helical" evidence="1">
    <location>
        <begin position="6"/>
        <end position="26"/>
    </location>
</feature>
<dbReference type="AlphaFoldDB" id="A0A0R3MSB4"/>
<dbReference type="Proteomes" id="UP000052023">
    <property type="component" value="Unassembled WGS sequence"/>
</dbReference>
<dbReference type="RefSeq" id="WP_057845212.1">
    <property type="nucleotide sequence ID" value="NZ_LLYA01000164.1"/>
</dbReference>
<evidence type="ECO:0000313" key="3">
    <source>
        <dbReference type="Proteomes" id="UP000052023"/>
    </source>
</evidence>
<feature type="transmembrane region" description="Helical" evidence="1">
    <location>
        <begin position="129"/>
        <end position="148"/>
    </location>
</feature>
<keyword evidence="1" id="KW-1133">Transmembrane helix</keyword>
<evidence type="ECO:0000256" key="1">
    <source>
        <dbReference type="SAM" id="Phobius"/>
    </source>
</evidence>
<feature type="transmembrane region" description="Helical" evidence="1">
    <location>
        <begin position="33"/>
        <end position="52"/>
    </location>
</feature>
<name>A0A0R3MSB4_9BRAD</name>
<keyword evidence="1" id="KW-0472">Membrane</keyword>
<accession>A0A0R3MSB4</accession>
<protein>
    <submittedName>
        <fullName evidence="2">Uncharacterized protein</fullName>
    </submittedName>
</protein>
<comment type="caution">
    <text evidence="2">The sequence shown here is derived from an EMBL/GenBank/DDBJ whole genome shotgun (WGS) entry which is preliminary data.</text>
</comment>
<feature type="transmembrane region" description="Helical" evidence="1">
    <location>
        <begin position="155"/>
        <end position="177"/>
    </location>
</feature>
<keyword evidence="1" id="KW-0812">Transmembrane</keyword>
<feature type="transmembrane region" description="Helical" evidence="1">
    <location>
        <begin position="64"/>
        <end position="85"/>
    </location>
</feature>
<gene>
    <name evidence="2" type="ORF">CQ13_29035</name>
</gene>
<feature type="transmembrane region" description="Helical" evidence="1">
    <location>
        <begin position="197"/>
        <end position="219"/>
    </location>
</feature>
<proteinExistence type="predicted"/>
<dbReference type="OrthoDB" id="8216754at2"/>
<evidence type="ECO:0000313" key="2">
    <source>
        <dbReference type="EMBL" id="KRR22478.1"/>
    </source>
</evidence>
<dbReference type="EMBL" id="LLYA01000164">
    <property type="protein sequence ID" value="KRR22478.1"/>
    <property type="molecule type" value="Genomic_DNA"/>
</dbReference>
<reference evidence="2 3" key="1">
    <citation type="submission" date="2014-03" db="EMBL/GenBank/DDBJ databases">
        <title>Bradyrhizobium valentinum sp. nov., isolated from effective nodules of Lupinus mariae-josephae, a lupine endemic of basic-lime soils in Eastern Spain.</title>
        <authorList>
            <person name="Duran D."/>
            <person name="Rey L."/>
            <person name="Navarro A."/>
            <person name="Busquets A."/>
            <person name="Imperial J."/>
            <person name="Ruiz-Argueso T."/>
        </authorList>
    </citation>
    <scope>NUCLEOTIDE SEQUENCE [LARGE SCALE GENOMIC DNA]</scope>
    <source>
        <strain evidence="2 3">Ro19</strain>
    </source>
</reference>
<keyword evidence="3" id="KW-1185">Reference proteome</keyword>